<dbReference type="SUPFAM" id="SSF54637">
    <property type="entry name" value="Thioesterase/thiol ester dehydrase-isomerase"/>
    <property type="match status" value="1"/>
</dbReference>
<dbReference type="InterPro" id="IPR016776">
    <property type="entry name" value="ApeP-like_dehydratase"/>
</dbReference>
<proteinExistence type="predicted"/>
<accession>A0A930HM37</accession>
<protein>
    <submittedName>
        <fullName evidence="1">Pseudouridylate synthase</fullName>
    </submittedName>
</protein>
<dbReference type="EMBL" id="JABZSJ010000025">
    <property type="protein sequence ID" value="MBF1384344.1"/>
    <property type="molecule type" value="Genomic_DNA"/>
</dbReference>
<dbReference type="Gene3D" id="3.10.129.10">
    <property type="entry name" value="Hotdog Thioesterase"/>
    <property type="match status" value="1"/>
</dbReference>
<gene>
    <name evidence="1" type="ORF">HXN26_05755</name>
</gene>
<dbReference type="Proteomes" id="UP000771736">
    <property type="component" value="Unassembled WGS sequence"/>
</dbReference>
<dbReference type="RefSeq" id="WP_273159499.1">
    <property type="nucleotide sequence ID" value="NZ_JABZSJ010000025.1"/>
</dbReference>
<dbReference type="Pfam" id="PF22817">
    <property type="entry name" value="ApeP-like"/>
    <property type="match status" value="1"/>
</dbReference>
<reference evidence="1" key="1">
    <citation type="submission" date="2020-04" db="EMBL/GenBank/DDBJ databases">
        <title>Deep metagenomics examines the oral microbiome during advanced dental caries in children, revealing novel taxa and co-occurrences with host molecules.</title>
        <authorList>
            <person name="Baker J.L."/>
            <person name="Morton J.T."/>
            <person name="Dinis M."/>
            <person name="Alvarez R."/>
            <person name="Tran N.C."/>
            <person name="Knight R."/>
            <person name="Edlund A."/>
        </authorList>
    </citation>
    <scope>NUCLEOTIDE SEQUENCE</scope>
    <source>
        <strain evidence="1">JCVI_44_bin.5</strain>
    </source>
</reference>
<dbReference type="InterPro" id="IPR029069">
    <property type="entry name" value="HotDog_dom_sf"/>
</dbReference>
<evidence type="ECO:0000313" key="2">
    <source>
        <dbReference type="Proteomes" id="UP000771736"/>
    </source>
</evidence>
<name>A0A930HM37_9BACT</name>
<comment type="caution">
    <text evidence="1">The sequence shown here is derived from an EMBL/GenBank/DDBJ whole genome shotgun (WGS) entry which is preliminary data.</text>
</comment>
<evidence type="ECO:0000313" key="1">
    <source>
        <dbReference type="EMBL" id="MBF1384344.1"/>
    </source>
</evidence>
<organism evidence="1 2">
    <name type="scientific">Prevotella aurantiaca</name>
    <dbReference type="NCBI Taxonomy" id="596085"/>
    <lineage>
        <taxon>Bacteria</taxon>
        <taxon>Pseudomonadati</taxon>
        <taxon>Bacteroidota</taxon>
        <taxon>Bacteroidia</taxon>
        <taxon>Bacteroidales</taxon>
        <taxon>Prevotellaceae</taxon>
        <taxon>Prevotella</taxon>
    </lineage>
</organism>
<dbReference type="AlphaFoldDB" id="A0A930HM37"/>
<sequence length="158" mass="17706">MKDNMANTEVENFSEEMFRTIDIHELLPQQEPFVMIGSLVHFDKMLTITETEVRQDNIFVDEGNFSASGLMENIAQTCAARIGFVNKYILKKGIQLGFIGAVRNFEVLELPKVGDVITTRVEVKEEVFGMTLADAIITCGEKVLVTSEMKIAVKEQNA</sequence>